<feature type="signal peptide" evidence="2">
    <location>
        <begin position="1"/>
        <end position="18"/>
    </location>
</feature>
<proteinExistence type="predicted"/>
<keyword evidence="1" id="KW-0066">ATP synthesis</keyword>
<accession>A0ABQ2WKZ6</accession>
<evidence type="ECO:0000259" key="3">
    <source>
        <dbReference type="Pfam" id="PF02823"/>
    </source>
</evidence>
<evidence type="ECO:0000256" key="1">
    <source>
        <dbReference type="ARBA" id="ARBA00023196"/>
    </source>
</evidence>
<dbReference type="InterPro" id="IPR020546">
    <property type="entry name" value="ATP_synth_F1_dsu/esu_N"/>
</dbReference>
<dbReference type="InterPro" id="IPR036771">
    <property type="entry name" value="ATPsynth_dsu/esu_N"/>
</dbReference>
<feature type="domain" description="ATP synthase F1 complex delta/epsilon subunit N-terminal" evidence="3">
    <location>
        <begin position="6"/>
        <end position="86"/>
    </location>
</feature>
<dbReference type="Proteomes" id="UP000634667">
    <property type="component" value="Unassembled WGS sequence"/>
</dbReference>
<gene>
    <name evidence="4" type="ORF">GCM10008111_11580</name>
</gene>
<protein>
    <submittedName>
        <fullName evidence="4">F0F1 ATP synthase subunit epsilon</fullName>
    </submittedName>
</protein>
<dbReference type="NCBIfam" id="TIGR03166">
    <property type="entry name" value="alt_F1F0_F1_eps"/>
    <property type="match status" value="1"/>
</dbReference>
<keyword evidence="1" id="KW-0139">CF(1)</keyword>
<feature type="chain" id="PRO_5045121644" evidence="2">
    <location>
        <begin position="19"/>
        <end position="135"/>
    </location>
</feature>
<organism evidence="4 5">
    <name type="scientific">Alishewanella tabrizica</name>
    <dbReference type="NCBI Taxonomy" id="671278"/>
    <lineage>
        <taxon>Bacteria</taxon>
        <taxon>Pseudomonadati</taxon>
        <taxon>Pseudomonadota</taxon>
        <taxon>Gammaproteobacteria</taxon>
        <taxon>Alteromonadales</taxon>
        <taxon>Alteromonadaceae</taxon>
        <taxon>Alishewanella</taxon>
    </lineage>
</organism>
<dbReference type="NCBIfam" id="NF004871">
    <property type="entry name" value="PRK06228.1"/>
    <property type="match status" value="1"/>
</dbReference>
<evidence type="ECO:0000256" key="2">
    <source>
        <dbReference type="SAM" id="SignalP"/>
    </source>
</evidence>
<dbReference type="EMBL" id="BMYR01000004">
    <property type="protein sequence ID" value="GGW57193.1"/>
    <property type="molecule type" value="Genomic_DNA"/>
</dbReference>
<dbReference type="InterPro" id="IPR024037">
    <property type="entry name" value="Alt_ATP_synth_F1_esu"/>
</dbReference>
<comment type="caution">
    <text evidence="4">The sequence shown here is derived from an EMBL/GenBank/DDBJ whole genome shotgun (WGS) entry which is preliminary data.</text>
</comment>
<reference evidence="5" key="1">
    <citation type="journal article" date="2019" name="Int. J. Syst. Evol. Microbiol.">
        <title>The Global Catalogue of Microorganisms (GCM) 10K type strain sequencing project: providing services to taxonomists for standard genome sequencing and annotation.</title>
        <authorList>
            <consortium name="The Broad Institute Genomics Platform"/>
            <consortium name="The Broad Institute Genome Sequencing Center for Infectious Disease"/>
            <person name="Wu L."/>
            <person name="Ma J."/>
        </authorList>
    </citation>
    <scope>NUCLEOTIDE SEQUENCE [LARGE SCALE GENOMIC DNA]</scope>
    <source>
        <strain evidence="5">KCTC 23723</strain>
    </source>
</reference>
<dbReference type="Pfam" id="PF02823">
    <property type="entry name" value="ATP-synt_DE_N"/>
    <property type="match status" value="1"/>
</dbReference>
<evidence type="ECO:0000313" key="4">
    <source>
        <dbReference type="EMBL" id="GGW57193.1"/>
    </source>
</evidence>
<keyword evidence="2" id="KW-0732">Signal</keyword>
<evidence type="ECO:0000313" key="5">
    <source>
        <dbReference type="Proteomes" id="UP000634667"/>
    </source>
</evidence>
<sequence length="135" mass="14999">MSSKMMQLKVFMPFAAFADISGVLSMVVETTQGALGMLPNRLDCVAVLNAGILSYSNATEDEMFIAVDEGVLVKTGNTVLVSTRRAVAGNNLDTLHKLVEEEFLLQDELERNRHATMLKLETGFLRRFAMFQHET</sequence>
<keyword evidence="5" id="KW-1185">Reference proteome</keyword>
<name>A0ABQ2WKZ6_9ALTE</name>
<dbReference type="Gene3D" id="2.60.15.10">
    <property type="entry name" value="F0F1 ATP synthase delta/epsilon subunit, N-terminal"/>
    <property type="match status" value="1"/>
</dbReference>
<dbReference type="SUPFAM" id="SSF51344">
    <property type="entry name" value="Epsilon subunit of F1F0-ATP synthase N-terminal domain"/>
    <property type="match status" value="1"/>
</dbReference>